<dbReference type="AlphaFoldDB" id="A0A8A4KF53"/>
<keyword evidence="1" id="KW-0472">Membrane</keyword>
<feature type="transmembrane region" description="Helical" evidence="1">
    <location>
        <begin position="47"/>
        <end position="69"/>
    </location>
</feature>
<dbReference type="EMBL" id="CP059085">
    <property type="protein sequence ID" value="QTC48390.1"/>
    <property type="molecule type" value="Genomic_DNA"/>
</dbReference>
<keyword evidence="2" id="KW-0614">Plasmid</keyword>
<dbReference type="Proteomes" id="UP000663901">
    <property type="component" value="Plasmid pOC5aB"/>
</dbReference>
<keyword evidence="1" id="KW-0812">Transmembrane</keyword>
<organism evidence="2 3">
    <name type="scientific">Pantoea ananas</name>
    <name type="common">Erwinia uredovora</name>
    <dbReference type="NCBI Taxonomy" id="553"/>
    <lineage>
        <taxon>Bacteria</taxon>
        <taxon>Pseudomonadati</taxon>
        <taxon>Pseudomonadota</taxon>
        <taxon>Gammaproteobacteria</taxon>
        <taxon>Enterobacterales</taxon>
        <taxon>Erwiniaceae</taxon>
        <taxon>Pantoea</taxon>
    </lineage>
</organism>
<reference evidence="2" key="1">
    <citation type="submission" date="2020-07" db="EMBL/GenBank/DDBJ databases">
        <title>Genome Sequences for Panteoa spp. that cause Center Rot in Onions.</title>
        <authorList>
            <person name="Asselin J.A."/>
            <person name="Helmann T."/>
            <person name="Beer S."/>
            <person name="Stodghill P."/>
        </authorList>
    </citation>
    <scope>NUCLEOTIDE SEQUENCE</scope>
    <source>
        <strain evidence="2">OC5a</strain>
        <plasmid evidence="2">pOC5aB</plasmid>
    </source>
</reference>
<keyword evidence="1" id="KW-1133">Transmembrane helix</keyword>
<geneLocation type="plasmid" evidence="2 3">
    <name>pOC5aB</name>
</geneLocation>
<protein>
    <submittedName>
        <fullName evidence="2">Uncharacterized protein</fullName>
    </submittedName>
</protein>
<evidence type="ECO:0000313" key="2">
    <source>
        <dbReference type="EMBL" id="QTC48390.1"/>
    </source>
</evidence>
<proteinExistence type="predicted"/>
<accession>A0A8A4KF53</accession>
<dbReference type="RefSeq" id="WP_105087976.1">
    <property type="nucleotide sequence ID" value="NZ_CP059085.1"/>
</dbReference>
<sequence length="77" mass="8666">MKRIIVLTFVFIFCCVALFKAVAVLVPFSVFSWLAGQFHIYGDEAVTDFMVMANIVISVVLSLLLVFTLPKSPRKPR</sequence>
<name>A0A8A4KF53_PANAN</name>
<evidence type="ECO:0000313" key="3">
    <source>
        <dbReference type="Proteomes" id="UP000663901"/>
    </source>
</evidence>
<evidence type="ECO:0000256" key="1">
    <source>
        <dbReference type="SAM" id="Phobius"/>
    </source>
</evidence>
<gene>
    <name evidence="2" type="ORF">H0Z12_22605</name>
</gene>